<organism evidence="1 2">
    <name type="scientific">Linderina macrospora</name>
    <dbReference type="NCBI Taxonomy" id="4868"/>
    <lineage>
        <taxon>Eukaryota</taxon>
        <taxon>Fungi</taxon>
        <taxon>Fungi incertae sedis</taxon>
        <taxon>Zoopagomycota</taxon>
        <taxon>Kickxellomycotina</taxon>
        <taxon>Kickxellomycetes</taxon>
        <taxon>Kickxellales</taxon>
        <taxon>Kickxellaceae</taxon>
        <taxon>Linderina</taxon>
    </lineage>
</organism>
<keyword evidence="2" id="KW-1185">Reference proteome</keyword>
<evidence type="ECO:0000313" key="1">
    <source>
        <dbReference type="EMBL" id="KAJ1926596.1"/>
    </source>
</evidence>
<protein>
    <submittedName>
        <fullName evidence="1">Uncharacterized protein</fullName>
    </submittedName>
</protein>
<dbReference type="EMBL" id="JANBPW010006922">
    <property type="protein sequence ID" value="KAJ1926596.1"/>
    <property type="molecule type" value="Genomic_DNA"/>
</dbReference>
<name>A0ACC1IXF2_9FUNG</name>
<comment type="caution">
    <text evidence="1">The sequence shown here is derived from an EMBL/GenBank/DDBJ whole genome shotgun (WGS) entry which is preliminary data.</text>
</comment>
<dbReference type="Proteomes" id="UP001150603">
    <property type="component" value="Unassembled WGS sequence"/>
</dbReference>
<evidence type="ECO:0000313" key="2">
    <source>
        <dbReference type="Proteomes" id="UP001150603"/>
    </source>
</evidence>
<proteinExistence type="predicted"/>
<reference evidence="1" key="1">
    <citation type="submission" date="2022-07" db="EMBL/GenBank/DDBJ databases">
        <title>Phylogenomic reconstructions and comparative analyses of Kickxellomycotina fungi.</title>
        <authorList>
            <person name="Reynolds N.K."/>
            <person name="Stajich J.E."/>
            <person name="Barry K."/>
            <person name="Grigoriev I.V."/>
            <person name="Crous P."/>
            <person name="Smith M.E."/>
        </authorList>
    </citation>
    <scope>NUCLEOTIDE SEQUENCE</scope>
    <source>
        <strain evidence="1">NRRL 5244</strain>
    </source>
</reference>
<gene>
    <name evidence="1" type="ORF">FBU59_007300</name>
</gene>
<sequence>MSTTIAYPYEENGYTLYSTAYCPFAQRARRALSAAKVPYKLVEFDLQNKPDWYHLVNPQLKVPALRTPDGTILIESLVISEFVADQFPESQLIPTDAIERAQLRLFVEIFGSRVSPHLFGSLRAATEEAQKEHVDKLLAGLREVNDELVKQWPRSSGNGGPFWFGNKISLAETSTAGFVNLLAGPKHYRGLAIPETDEYAAYHKWVEAFSQHPAYTESKLSDKAAIVALKKFVADA</sequence>
<accession>A0ACC1IXF2</accession>